<evidence type="ECO:0000313" key="5">
    <source>
        <dbReference type="Proteomes" id="UP000290365"/>
    </source>
</evidence>
<dbReference type="AlphaFoldDB" id="A0A4P6K4M1"/>
<feature type="domain" description="Fumarylacetoacetase-like C-terminal" evidence="3">
    <location>
        <begin position="92"/>
        <end position="295"/>
    </location>
</feature>
<dbReference type="Proteomes" id="UP000290365">
    <property type="component" value="Chromosome"/>
</dbReference>
<evidence type="ECO:0000256" key="2">
    <source>
        <dbReference type="ARBA" id="ARBA00022723"/>
    </source>
</evidence>
<dbReference type="PANTHER" id="PTHR42796:SF4">
    <property type="entry name" value="FUMARYLACETOACETATE HYDROLASE DOMAIN-CONTAINING PROTEIN 2A"/>
    <property type="match status" value="1"/>
</dbReference>
<keyword evidence="2" id="KW-0479">Metal-binding</keyword>
<dbReference type="EMBL" id="CP035758">
    <property type="protein sequence ID" value="QBD83278.1"/>
    <property type="molecule type" value="Genomic_DNA"/>
</dbReference>
<evidence type="ECO:0000313" key="4">
    <source>
        <dbReference type="EMBL" id="QBD83278.1"/>
    </source>
</evidence>
<sequence>MRLLTFQSPSGLRLGMQSAAGIVDVSAASTALKSALAGESVPTTLEELCSGEEASLQGFRRLAELTASEQSASWLLAEASLQPGPCVPRQGKIICVGLNYRKHAAESGMAVPESPVLFPKYANSLAASGEAIPLSTNAREYDYEVELALVIGRIARNIRVEEALGYVLGYCNANDLSARDLQFRTNQWLLGKALDKFLPVGPYLVTADEVGDPQKLRLRCWVNGEIRQDSNTADMIFPVNYLVSYLSQYMTLEPGDVIVTGTPEGVIFGKKDVPWLKAGDEVTIEVEGLGRLTNVMR</sequence>
<dbReference type="GO" id="GO:0046872">
    <property type="term" value="F:metal ion binding"/>
    <property type="evidence" value="ECO:0007669"/>
    <property type="project" value="UniProtKB-KW"/>
</dbReference>
<keyword evidence="5" id="KW-1185">Reference proteome</keyword>
<comment type="similarity">
    <text evidence="1">Belongs to the FAH family.</text>
</comment>
<dbReference type="InterPro" id="IPR011234">
    <property type="entry name" value="Fumarylacetoacetase-like_C"/>
</dbReference>
<dbReference type="InterPro" id="IPR051121">
    <property type="entry name" value="FAH"/>
</dbReference>
<gene>
    <name evidence="4" type="ORF">EPA93_47880</name>
</gene>
<evidence type="ECO:0000256" key="1">
    <source>
        <dbReference type="ARBA" id="ARBA00010211"/>
    </source>
</evidence>
<dbReference type="Pfam" id="PF01557">
    <property type="entry name" value="FAA_hydrolase"/>
    <property type="match status" value="1"/>
</dbReference>
<evidence type="ECO:0000259" key="3">
    <source>
        <dbReference type="Pfam" id="PF01557"/>
    </source>
</evidence>
<reference evidence="4 5" key="1">
    <citation type="submission" date="2019-01" db="EMBL/GenBank/DDBJ databases">
        <title>Ktedonosporobacter rubrisoli SCAWS-G2.</title>
        <authorList>
            <person name="Huang Y."/>
            <person name="Yan B."/>
        </authorList>
    </citation>
    <scope>NUCLEOTIDE SEQUENCE [LARGE SCALE GENOMIC DNA]</scope>
    <source>
        <strain evidence="4 5">SCAWS-G2</strain>
    </source>
</reference>
<keyword evidence="4" id="KW-0378">Hydrolase</keyword>
<organism evidence="4 5">
    <name type="scientific">Ktedonosporobacter rubrisoli</name>
    <dbReference type="NCBI Taxonomy" id="2509675"/>
    <lineage>
        <taxon>Bacteria</taxon>
        <taxon>Bacillati</taxon>
        <taxon>Chloroflexota</taxon>
        <taxon>Ktedonobacteria</taxon>
        <taxon>Ktedonobacterales</taxon>
        <taxon>Ktedonosporobacteraceae</taxon>
        <taxon>Ktedonosporobacter</taxon>
    </lineage>
</organism>
<dbReference type="GO" id="GO:0019752">
    <property type="term" value="P:carboxylic acid metabolic process"/>
    <property type="evidence" value="ECO:0007669"/>
    <property type="project" value="UniProtKB-ARBA"/>
</dbReference>
<dbReference type="OrthoDB" id="9805307at2"/>
<dbReference type="PANTHER" id="PTHR42796">
    <property type="entry name" value="FUMARYLACETOACETATE HYDROLASE DOMAIN-CONTAINING PROTEIN 2A-RELATED"/>
    <property type="match status" value="1"/>
</dbReference>
<accession>A0A4P6K4M1</accession>
<name>A0A4P6K4M1_KTERU</name>
<dbReference type="SUPFAM" id="SSF56529">
    <property type="entry name" value="FAH"/>
    <property type="match status" value="1"/>
</dbReference>
<dbReference type="KEGG" id="kbs:EPA93_47880"/>
<dbReference type="FunFam" id="3.90.850.10:FF:000002">
    <property type="entry name" value="2-hydroxyhepta-2,4-diene-1,7-dioate isomerase"/>
    <property type="match status" value="1"/>
</dbReference>
<dbReference type="InterPro" id="IPR036663">
    <property type="entry name" value="Fumarylacetoacetase_C_sf"/>
</dbReference>
<dbReference type="GO" id="GO:0016853">
    <property type="term" value="F:isomerase activity"/>
    <property type="evidence" value="ECO:0007669"/>
    <property type="project" value="UniProtKB-ARBA"/>
</dbReference>
<dbReference type="RefSeq" id="WP_129894344.1">
    <property type="nucleotide sequence ID" value="NZ_CP035758.1"/>
</dbReference>
<dbReference type="Gene3D" id="3.90.850.10">
    <property type="entry name" value="Fumarylacetoacetase-like, C-terminal domain"/>
    <property type="match status" value="1"/>
</dbReference>
<proteinExistence type="inferred from homology"/>
<dbReference type="GO" id="GO:0016787">
    <property type="term" value="F:hydrolase activity"/>
    <property type="evidence" value="ECO:0007669"/>
    <property type="project" value="UniProtKB-KW"/>
</dbReference>
<protein>
    <submittedName>
        <fullName evidence="4">FAA hydrolase family protein</fullName>
    </submittedName>
</protein>